<name>A0A9Q0XQC0_9SAUR</name>
<feature type="compositionally biased region" description="Low complexity" evidence="8">
    <location>
        <begin position="296"/>
        <end position="315"/>
    </location>
</feature>
<evidence type="ECO:0000256" key="4">
    <source>
        <dbReference type="ARBA" id="ARBA00022701"/>
    </source>
</evidence>
<dbReference type="InterPro" id="IPR027324">
    <property type="entry name" value="MAP2/MAP4/Tau"/>
</dbReference>
<dbReference type="GO" id="GO:0043005">
    <property type="term" value="C:neuron projection"/>
    <property type="evidence" value="ECO:0007669"/>
    <property type="project" value="TreeGrafter"/>
</dbReference>
<feature type="compositionally biased region" description="Low complexity" evidence="8">
    <location>
        <begin position="696"/>
        <end position="737"/>
    </location>
</feature>
<feature type="compositionally biased region" description="Basic and acidic residues" evidence="8">
    <location>
        <begin position="67"/>
        <end position="82"/>
    </location>
</feature>
<dbReference type="EMBL" id="JAPFRF010000009">
    <property type="protein sequence ID" value="KAJ7322750.1"/>
    <property type="molecule type" value="Genomic_DNA"/>
</dbReference>
<dbReference type="AlphaFoldDB" id="A0A9Q0XQC0"/>
<feature type="compositionally biased region" description="Basic and acidic residues" evidence="8">
    <location>
        <begin position="584"/>
        <end position="593"/>
    </location>
</feature>
<keyword evidence="3" id="KW-0597">Phosphoprotein</keyword>
<feature type="compositionally biased region" description="Basic residues" evidence="8">
    <location>
        <begin position="683"/>
        <end position="694"/>
    </location>
</feature>
<feature type="compositionally biased region" description="Low complexity" evidence="8">
    <location>
        <begin position="857"/>
        <end position="883"/>
    </location>
</feature>
<dbReference type="PANTHER" id="PTHR11501">
    <property type="entry name" value="MICROTUBULE-ASSOCIATED PROTEIN"/>
    <property type="match status" value="1"/>
</dbReference>
<feature type="region of interest" description="Disordered" evidence="8">
    <location>
        <begin position="1"/>
        <end position="22"/>
    </location>
</feature>
<feature type="region of interest" description="Disordered" evidence="8">
    <location>
        <begin position="1074"/>
        <end position="1144"/>
    </location>
</feature>
<dbReference type="Proteomes" id="UP001142489">
    <property type="component" value="Unassembled WGS sequence"/>
</dbReference>
<keyword evidence="2 7" id="KW-0963">Cytoplasm</keyword>
<evidence type="ECO:0000256" key="2">
    <source>
        <dbReference type="ARBA" id="ARBA00022490"/>
    </source>
</evidence>
<organism evidence="9 10">
    <name type="scientific">Phrynocephalus forsythii</name>
    <dbReference type="NCBI Taxonomy" id="171643"/>
    <lineage>
        <taxon>Eukaryota</taxon>
        <taxon>Metazoa</taxon>
        <taxon>Chordata</taxon>
        <taxon>Craniata</taxon>
        <taxon>Vertebrata</taxon>
        <taxon>Euteleostomi</taxon>
        <taxon>Lepidosauria</taxon>
        <taxon>Squamata</taxon>
        <taxon>Bifurcata</taxon>
        <taxon>Unidentata</taxon>
        <taxon>Episquamata</taxon>
        <taxon>Toxicofera</taxon>
        <taxon>Iguania</taxon>
        <taxon>Acrodonta</taxon>
        <taxon>Agamidae</taxon>
        <taxon>Agaminae</taxon>
        <taxon>Phrynocephalus</taxon>
    </lineage>
</organism>
<feature type="compositionally biased region" description="Basic and acidic residues" evidence="8">
    <location>
        <begin position="538"/>
        <end position="557"/>
    </location>
</feature>
<feature type="region of interest" description="Disordered" evidence="8">
    <location>
        <begin position="53"/>
        <end position="82"/>
    </location>
</feature>
<reference evidence="9" key="1">
    <citation type="journal article" date="2023" name="DNA Res.">
        <title>Chromosome-level genome assembly of Phrynocephalus forsythii using third-generation DNA sequencing and Hi-C analysis.</title>
        <authorList>
            <person name="Qi Y."/>
            <person name="Zhao W."/>
            <person name="Zhao Y."/>
            <person name="Niu C."/>
            <person name="Cao S."/>
            <person name="Zhang Y."/>
        </authorList>
    </citation>
    <scope>NUCLEOTIDE SEQUENCE</scope>
    <source>
        <tissue evidence="9">Muscle</tissue>
    </source>
</reference>
<dbReference type="GO" id="GO:0008017">
    <property type="term" value="F:microtubule binding"/>
    <property type="evidence" value="ECO:0007669"/>
    <property type="project" value="InterPro"/>
</dbReference>
<dbReference type="InterPro" id="IPR001084">
    <property type="entry name" value="MAP_tubulin-bd_rpt"/>
</dbReference>
<evidence type="ECO:0000313" key="9">
    <source>
        <dbReference type="EMBL" id="KAJ7322750.1"/>
    </source>
</evidence>
<feature type="compositionally biased region" description="Polar residues" evidence="8">
    <location>
        <begin position="1135"/>
        <end position="1144"/>
    </location>
</feature>
<feature type="compositionally biased region" description="Low complexity" evidence="8">
    <location>
        <begin position="942"/>
        <end position="956"/>
    </location>
</feature>
<protein>
    <recommendedName>
        <fullName evidence="7">Microtubule-associated protein</fullName>
    </recommendedName>
</protein>
<dbReference type="PANTHER" id="PTHR11501:SF16">
    <property type="entry name" value="MICROTUBULE-ASSOCIATED PROTEIN 4"/>
    <property type="match status" value="1"/>
</dbReference>
<feature type="compositionally biased region" description="Basic and acidic residues" evidence="8">
    <location>
        <begin position="460"/>
        <end position="469"/>
    </location>
</feature>
<dbReference type="GO" id="GO:0000226">
    <property type="term" value="P:microtubule cytoskeleton organization"/>
    <property type="evidence" value="ECO:0007669"/>
    <property type="project" value="TreeGrafter"/>
</dbReference>
<feature type="compositionally biased region" description="Polar residues" evidence="8">
    <location>
        <begin position="761"/>
        <end position="796"/>
    </location>
</feature>
<evidence type="ECO:0000256" key="6">
    <source>
        <dbReference type="ARBA" id="ARBA00023212"/>
    </source>
</evidence>
<sequence>MADLDHNLSLADALTEPPPQIEEEVKRDFMATLEAEKFDDVIGETVGKTDYIPLLDDDDPKAGNQEAKTKPHAENVQADRKSATGPAAVLENGDHGVEGGRQVSPGKIIDEKMSYKEFLDRNESWTMEDRGHCFESQPAFKPMDVTEPFTMNREDVLSDLLLLPQETMGVPQFGEYFGASEGVQAPFGVPGVPEQLNPLGSLHAPPNLFDPMGFLGADPGAETQLNQREAAFAREMGSPEDFWLGPQRLVEGKGAPFFETPVPGTIPGAAEKHSPVSPGLGLMDVVGQPKLPEVKASAPAAPPAVGSPAGPFPVAEEMMGFEPSFDHKPLPPKTSPAGSPEAAGTKEPKGKAADPPAPAGNSPVSERPVEIHLPPPQPKEKEESSKAPSPAEAKNPPPSPKAEGDGKASLKKPAEEEAAAAKPPGPKAEEVKPSLALREEKKETQPPSPKADTPKASPEQPRERPEETKVSPAQQTQGAAGGPSAPHKAEEVKASPPKPEKKAEEGKLSSGEEAKAPSSSSSSSSSPALPKAPPLPSPEKREEKRQPPPVEKPEGHETPPQAKPLEQALKPPAGSQEPSSPGEPKADAKEPPPEKPTVAPAEVAKPKEGPQPRPDQPVELPQENGLPGTCSQTGRRKARRRGCNSQRHCRPTDQGASTKPREENQAFSLRFGSKTCCSENQARSRRRRRRRPPTTKRPASATPGQNKKATSPTAGPAAATTPKRPATSTTRPSTLTPKDVKPKGTEVKSPDKRTSPLKPPSATTPRPSTKSSPATPRPPTAQTSVNASSPRTTATSPPKRPSTIKTDAKAADVKKTTAKSPSADASRPKSAPASTTPSPGPPGTAAPASRPKPKPAVPKTSGTASTTAADAKKTSAPKTAPKTCPVPKPSRPPTSVSAPDLKNVRSKIGSTDNIKYQPGGGKAKVERKAESAGAARKPELNAVVSKTATTKTAVTKEGSQKQANGKVQIVSKKANYSHVQSKCGSKDNIKHVPGGGNVPNAPKPASGNHCQPSTAPRPGQGSSNVQILNKKIDLSKVSSKCGSKANIKHKPGGGDVKIENQKLNFKEKAQAKVGSLDNVGHVPAGGTVKTEGGEEAAPQNGAVTAPPPGSGARQENGVGPAAPVQGSGDQREMQSFDTHIQETN</sequence>
<feature type="region of interest" description="Disordered" evidence="8">
    <location>
        <begin position="294"/>
        <end position="1030"/>
    </location>
</feature>
<dbReference type="PROSITE" id="PS51491">
    <property type="entry name" value="TAU_MAP_2"/>
    <property type="match status" value="4"/>
</dbReference>
<evidence type="ECO:0000256" key="8">
    <source>
        <dbReference type="SAM" id="MobiDB-lite"/>
    </source>
</evidence>
<keyword evidence="5" id="KW-0677">Repeat</keyword>
<feature type="compositionally biased region" description="Basic and acidic residues" evidence="8">
    <location>
        <begin position="738"/>
        <end position="754"/>
    </location>
</feature>
<dbReference type="PROSITE" id="PS00229">
    <property type="entry name" value="TAU_MAP_1"/>
    <property type="match status" value="2"/>
</dbReference>
<comment type="subcellular location">
    <subcellularLocation>
        <location evidence="1 7">Cytoplasm</location>
        <location evidence="1 7">Cytoskeleton</location>
    </subcellularLocation>
</comment>
<accession>A0A9Q0XQC0</accession>
<keyword evidence="10" id="KW-1185">Reference proteome</keyword>
<evidence type="ECO:0000313" key="10">
    <source>
        <dbReference type="Proteomes" id="UP001142489"/>
    </source>
</evidence>
<dbReference type="GO" id="GO:0005874">
    <property type="term" value="C:microtubule"/>
    <property type="evidence" value="ECO:0007669"/>
    <property type="project" value="UniProtKB-KW"/>
</dbReference>
<feature type="compositionally biased region" description="Basic and acidic residues" evidence="8">
    <location>
        <begin position="806"/>
        <end position="815"/>
    </location>
</feature>
<keyword evidence="4 7" id="KW-0493">Microtubule</keyword>
<feature type="compositionally biased region" description="Low complexity" evidence="8">
    <location>
        <begin position="516"/>
        <end position="529"/>
    </location>
</feature>
<feature type="compositionally biased region" description="Low complexity" evidence="8">
    <location>
        <begin position="828"/>
        <end position="837"/>
    </location>
</feature>
<proteinExistence type="predicted"/>
<evidence type="ECO:0000256" key="3">
    <source>
        <dbReference type="ARBA" id="ARBA00022553"/>
    </source>
</evidence>
<keyword evidence="6 7" id="KW-0206">Cytoskeleton</keyword>
<dbReference type="Pfam" id="PF00418">
    <property type="entry name" value="Tubulin-binding"/>
    <property type="match status" value="4"/>
</dbReference>
<gene>
    <name evidence="9" type="ORF">JRQ81_019037</name>
</gene>
<feature type="compositionally biased region" description="Basic and acidic residues" evidence="8">
    <location>
        <begin position="487"/>
        <end position="515"/>
    </location>
</feature>
<dbReference type="OrthoDB" id="9378527at2759"/>
<evidence type="ECO:0000256" key="5">
    <source>
        <dbReference type="ARBA" id="ARBA00022737"/>
    </source>
</evidence>
<feature type="compositionally biased region" description="Polar residues" evidence="8">
    <location>
        <begin position="1008"/>
        <end position="1027"/>
    </location>
</feature>
<comment type="caution">
    <text evidence="9">The sequence shown here is derived from an EMBL/GenBank/DDBJ whole genome shotgun (WGS) entry which is preliminary data.</text>
</comment>
<feature type="compositionally biased region" description="Basic and acidic residues" evidence="8">
    <location>
        <begin position="402"/>
        <end position="415"/>
    </location>
</feature>
<evidence type="ECO:0000256" key="1">
    <source>
        <dbReference type="ARBA" id="ARBA00004245"/>
    </source>
</evidence>
<evidence type="ECO:0000256" key="7">
    <source>
        <dbReference type="RuleBase" id="RU000686"/>
    </source>
</evidence>
<feature type="compositionally biased region" description="Basic and acidic residues" evidence="8">
    <location>
        <begin position="427"/>
        <end position="444"/>
    </location>
</feature>
<dbReference type="GO" id="GO:0031175">
    <property type="term" value="P:neuron projection development"/>
    <property type="evidence" value="ECO:0007669"/>
    <property type="project" value="TreeGrafter"/>
</dbReference>